<dbReference type="RefSeq" id="WP_156449930.1">
    <property type="nucleotide sequence ID" value="NZ_JBHSLU010000069.1"/>
</dbReference>
<organism evidence="2 3">
    <name type="scientific">Bosea massiliensis</name>
    <dbReference type="NCBI Taxonomy" id="151419"/>
    <lineage>
        <taxon>Bacteria</taxon>
        <taxon>Pseudomonadati</taxon>
        <taxon>Pseudomonadota</taxon>
        <taxon>Alphaproteobacteria</taxon>
        <taxon>Hyphomicrobiales</taxon>
        <taxon>Boseaceae</taxon>
        <taxon>Bosea</taxon>
    </lineage>
</organism>
<dbReference type="EMBL" id="JBHSLU010000069">
    <property type="protein sequence ID" value="MFC5507748.1"/>
    <property type="molecule type" value="Genomic_DNA"/>
</dbReference>
<feature type="region of interest" description="Disordered" evidence="1">
    <location>
        <begin position="1"/>
        <end position="22"/>
    </location>
</feature>
<accession>A0ABW0P6D3</accession>
<sequence length="92" mass="10271">MFAGIESDRHIEPSPEMTFSSLNDPVDIARAEAALDAAWHQIKASLKDNVDFDSERLRLADIVVSLIPIAEDEADLARRAMERYLKTRPSGC</sequence>
<reference evidence="3" key="1">
    <citation type="journal article" date="2019" name="Int. J. Syst. Evol. Microbiol.">
        <title>The Global Catalogue of Microorganisms (GCM) 10K type strain sequencing project: providing services to taxonomists for standard genome sequencing and annotation.</title>
        <authorList>
            <consortium name="The Broad Institute Genomics Platform"/>
            <consortium name="The Broad Institute Genome Sequencing Center for Infectious Disease"/>
            <person name="Wu L."/>
            <person name="Ma J."/>
        </authorList>
    </citation>
    <scope>NUCLEOTIDE SEQUENCE [LARGE SCALE GENOMIC DNA]</scope>
    <source>
        <strain evidence="3">CCUG 43117</strain>
    </source>
</reference>
<evidence type="ECO:0000256" key="1">
    <source>
        <dbReference type="SAM" id="MobiDB-lite"/>
    </source>
</evidence>
<comment type="caution">
    <text evidence="2">The sequence shown here is derived from an EMBL/GenBank/DDBJ whole genome shotgun (WGS) entry which is preliminary data.</text>
</comment>
<protein>
    <submittedName>
        <fullName evidence="2">Uncharacterized protein</fullName>
    </submittedName>
</protein>
<feature type="compositionally biased region" description="Basic and acidic residues" evidence="1">
    <location>
        <begin position="1"/>
        <end position="13"/>
    </location>
</feature>
<name>A0ABW0P6D3_9HYPH</name>
<proteinExistence type="predicted"/>
<gene>
    <name evidence="2" type="ORF">ACFPN9_21105</name>
</gene>
<evidence type="ECO:0000313" key="3">
    <source>
        <dbReference type="Proteomes" id="UP001596060"/>
    </source>
</evidence>
<keyword evidence="3" id="KW-1185">Reference proteome</keyword>
<evidence type="ECO:0000313" key="2">
    <source>
        <dbReference type="EMBL" id="MFC5507748.1"/>
    </source>
</evidence>
<dbReference type="Proteomes" id="UP001596060">
    <property type="component" value="Unassembled WGS sequence"/>
</dbReference>